<dbReference type="PROSITE" id="PS01124">
    <property type="entry name" value="HTH_ARAC_FAMILY_2"/>
    <property type="match status" value="1"/>
</dbReference>
<protein>
    <submittedName>
        <fullName evidence="4">Helix-turn-helix transcriptional regulator</fullName>
    </submittedName>
</protein>
<keyword evidence="5" id="KW-1185">Reference proteome</keyword>
<dbReference type="Gene3D" id="1.10.10.60">
    <property type="entry name" value="Homeodomain-like"/>
    <property type="match status" value="1"/>
</dbReference>
<evidence type="ECO:0000313" key="5">
    <source>
        <dbReference type="Proteomes" id="UP000653797"/>
    </source>
</evidence>
<dbReference type="InterPro" id="IPR018060">
    <property type="entry name" value="HTH_AraC"/>
</dbReference>
<dbReference type="GO" id="GO:0003700">
    <property type="term" value="F:DNA-binding transcription factor activity"/>
    <property type="evidence" value="ECO:0007669"/>
    <property type="project" value="InterPro"/>
</dbReference>
<keyword evidence="1" id="KW-0805">Transcription regulation</keyword>
<dbReference type="SMART" id="SM00342">
    <property type="entry name" value="HTH_ARAC"/>
    <property type="match status" value="1"/>
</dbReference>
<evidence type="ECO:0000259" key="3">
    <source>
        <dbReference type="PROSITE" id="PS01124"/>
    </source>
</evidence>
<evidence type="ECO:0000256" key="2">
    <source>
        <dbReference type="ARBA" id="ARBA00023163"/>
    </source>
</evidence>
<dbReference type="EMBL" id="JACXAA010000001">
    <property type="protein sequence ID" value="MBD2751662.1"/>
    <property type="molecule type" value="Genomic_DNA"/>
</dbReference>
<sequence length="323" mass="36961">MIVKVQNEQGGFDSYQNQYLIEVDQQAGVVQRKIIVPDPAAQWSITELSTDQFSIIYAFSELTRNIVVRAEQTKPSVRFFTQLAGHNLVRSSCQPDRPYQANQYSLMYTPAFEGDMQFSGSTVSTLVIEFADGYFGRFLDEGVEQLDRLAEKMDQQQPYAIIPNHSFATPAMKVIVYDILNCPFVGMVKRLFLEAKLLELIALQMDQLETTRLTGSFKSDDVDKLIAVKEWLNEHFLQPVTLLDVARSAGLNDFKLKKGFRELFNTTVFSYLTDLRMTYARRQLLAGKQTVSEVADALSYKHVQHFTYAFRRYFGYLPGGLRD</sequence>
<dbReference type="PANTHER" id="PTHR47893:SF1">
    <property type="entry name" value="REGULATORY PROTEIN PCHR"/>
    <property type="match status" value="1"/>
</dbReference>
<reference evidence="4" key="1">
    <citation type="submission" date="2020-09" db="EMBL/GenBank/DDBJ databases">
        <authorList>
            <person name="Kim M.K."/>
        </authorList>
    </citation>
    <scope>NUCLEOTIDE SEQUENCE</scope>
    <source>
        <strain evidence="4">BT704</strain>
    </source>
</reference>
<dbReference type="InterPro" id="IPR009057">
    <property type="entry name" value="Homeodomain-like_sf"/>
</dbReference>
<dbReference type="AlphaFoldDB" id="A0A927AXT1"/>
<gene>
    <name evidence="4" type="ORF">IC230_02065</name>
</gene>
<dbReference type="GO" id="GO:0043565">
    <property type="term" value="F:sequence-specific DNA binding"/>
    <property type="evidence" value="ECO:0007669"/>
    <property type="project" value="InterPro"/>
</dbReference>
<keyword evidence="2" id="KW-0804">Transcription</keyword>
<dbReference type="InterPro" id="IPR053142">
    <property type="entry name" value="PchR_regulatory_protein"/>
</dbReference>
<feature type="domain" description="HTH araC/xylS-type" evidence="3">
    <location>
        <begin position="226"/>
        <end position="323"/>
    </location>
</feature>
<dbReference type="RefSeq" id="WP_191037299.1">
    <property type="nucleotide sequence ID" value="NZ_JACXAA010000001.1"/>
</dbReference>
<dbReference type="Pfam" id="PF12833">
    <property type="entry name" value="HTH_18"/>
    <property type="match status" value="1"/>
</dbReference>
<evidence type="ECO:0000313" key="4">
    <source>
        <dbReference type="EMBL" id="MBD2751662.1"/>
    </source>
</evidence>
<name>A0A927AXT1_9BACT</name>
<dbReference type="Proteomes" id="UP000653797">
    <property type="component" value="Unassembled WGS sequence"/>
</dbReference>
<organism evidence="4 5">
    <name type="scientific">Spirosoma validum</name>
    <dbReference type="NCBI Taxonomy" id="2771355"/>
    <lineage>
        <taxon>Bacteria</taxon>
        <taxon>Pseudomonadati</taxon>
        <taxon>Bacteroidota</taxon>
        <taxon>Cytophagia</taxon>
        <taxon>Cytophagales</taxon>
        <taxon>Cytophagaceae</taxon>
        <taxon>Spirosoma</taxon>
    </lineage>
</organism>
<dbReference type="SUPFAM" id="SSF46689">
    <property type="entry name" value="Homeodomain-like"/>
    <property type="match status" value="2"/>
</dbReference>
<dbReference type="PANTHER" id="PTHR47893">
    <property type="entry name" value="REGULATORY PROTEIN PCHR"/>
    <property type="match status" value="1"/>
</dbReference>
<accession>A0A927AXT1</accession>
<proteinExistence type="predicted"/>
<comment type="caution">
    <text evidence="4">The sequence shown here is derived from an EMBL/GenBank/DDBJ whole genome shotgun (WGS) entry which is preliminary data.</text>
</comment>
<evidence type="ECO:0000256" key="1">
    <source>
        <dbReference type="ARBA" id="ARBA00023015"/>
    </source>
</evidence>